<dbReference type="InterPro" id="IPR036390">
    <property type="entry name" value="WH_DNA-bd_sf"/>
</dbReference>
<organism evidence="20 21">
    <name type="scientific">Sporanaerobacter acetigenes DSM 13106</name>
    <dbReference type="NCBI Taxonomy" id="1123281"/>
    <lineage>
        <taxon>Bacteria</taxon>
        <taxon>Bacillati</taxon>
        <taxon>Bacillota</taxon>
        <taxon>Tissierellia</taxon>
        <taxon>Tissierellales</taxon>
        <taxon>Sporanaerobacteraceae</taxon>
        <taxon>Sporanaerobacter</taxon>
    </lineage>
</organism>
<evidence type="ECO:0000256" key="12">
    <source>
        <dbReference type="ARBA" id="ARBA00023172"/>
    </source>
</evidence>
<dbReference type="SUPFAM" id="SSF52540">
    <property type="entry name" value="P-loop containing nucleoside triphosphate hydrolases"/>
    <property type="match status" value="1"/>
</dbReference>
<dbReference type="Pfam" id="PF14493">
    <property type="entry name" value="HTH_40"/>
    <property type="match status" value="1"/>
</dbReference>
<dbReference type="InterPro" id="IPR011545">
    <property type="entry name" value="DEAD/DEAH_box_helicase_dom"/>
</dbReference>
<dbReference type="SUPFAM" id="SSF46785">
    <property type="entry name" value="Winged helix' DNA-binding domain"/>
    <property type="match status" value="1"/>
</dbReference>
<evidence type="ECO:0000313" key="21">
    <source>
        <dbReference type="Proteomes" id="UP000184389"/>
    </source>
</evidence>
<comment type="cofactor">
    <cofactor evidence="1">
        <name>Mg(2+)</name>
        <dbReference type="ChEBI" id="CHEBI:18420"/>
    </cofactor>
</comment>
<feature type="domain" description="HRDC" evidence="17">
    <location>
        <begin position="534"/>
        <end position="614"/>
    </location>
</feature>
<evidence type="ECO:0000256" key="9">
    <source>
        <dbReference type="ARBA" id="ARBA00022833"/>
    </source>
</evidence>
<evidence type="ECO:0000256" key="8">
    <source>
        <dbReference type="ARBA" id="ARBA00022806"/>
    </source>
</evidence>
<evidence type="ECO:0000256" key="5">
    <source>
        <dbReference type="ARBA" id="ARBA00022741"/>
    </source>
</evidence>
<evidence type="ECO:0000256" key="14">
    <source>
        <dbReference type="ARBA" id="ARBA00023235"/>
    </source>
</evidence>
<keyword evidence="4" id="KW-0479">Metal-binding</keyword>
<reference evidence="20 21" key="1">
    <citation type="submission" date="2016-11" db="EMBL/GenBank/DDBJ databases">
        <authorList>
            <person name="Jaros S."/>
            <person name="Januszkiewicz K."/>
            <person name="Wedrychowicz H."/>
        </authorList>
    </citation>
    <scope>NUCLEOTIDE SEQUENCE [LARGE SCALE GENOMIC DNA]</scope>
    <source>
        <strain evidence="20 21">DSM 13106</strain>
    </source>
</reference>
<evidence type="ECO:0000256" key="6">
    <source>
        <dbReference type="ARBA" id="ARBA00022763"/>
    </source>
</evidence>
<evidence type="ECO:0000256" key="11">
    <source>
        <dbReference type="ARBA" id="ARBA00023125"/>
    </source>
</evidence>
<accession>A0A1M5SR35</accession>
<dbReference type="Pfam" id="PF16124">
    <property type="entry name" value="RecQ_Zn_bind"/>
    <property type="match status" value="1"/>
</dbReference>
<dbReference type="CDD" id="cd17920">
    <property type="entry name" value="DEXHc_RecQ"/>
    <property type="match status" value="1"/>
</dbReference>
<dbReference type="SMART" id="SM00956">
    <property type="entry name" value="RQC"/>
    <property type="match status" value="1"/>
</dbReference>
<dbReference type="Pfam" id="PF00270">
    <property type="entry name" value="DEAD"/>
    <property type="match status" value="1"/>
</dbReference>
<keyword evidence="9" id="KW-0862">Zinc</keyword>
<keyword evidence="8 20" id="KW-0347">Helicase</keyword>
<evidence type="ECO:0000256" key="2">
    <source>
        <dbReference type="ARBA" id="ARBA00001947"/>
    </source>
</evidence>
<dbReference type="Proteomes" id="UP000184389">
    <property type="component" value="Unassembled WGS sequence"/>
</dbReference>
<dbReference type="PROSITE" id="PS51192">
    <property type="entry name" value="HELICASE_ATP_BIND_1"/>
    <property type="match status" value="1"/>
</dbReference>
<evidence type="ECO:0000256" key="1">
    <source>
        <dbReference type="ARBA" id="ARBA00001946"/>
    </source>
</evidence>
<keyword evidence="5" id="KW-0547">Nucleotide-binding</keyword>
<dbReference type="PANTHER" id="PTHR13710">
    <property type="entry name" value="DNA HELICASE RECQ FAMILY MEMBER"/>
    <property type="match status" value="1"/>
</dbReference>
<dbReference type="NCBIfam" id="TIGR01389">
    <property type="entry name" value="recQ"/>
    <property type="match status" value="1"/>
</dbReference>
<keyword evidence="12" id="KW-0233">DNA recombination</keyword>
<dbReference type="Pfam" id="PF09382">
    <property type="entry name" value="RQC"/>
    <property type="match status" value="1"/>
</dbReference>
<dbReference type="GO" id="GO:0006310">
    <property type="term" value="P:DNA recombination"/>
    <property type="evidence" value="ECO:0007669"/>
    <property type="project" value="UniProtKB-UniRule"/>
</dbReference>
<dbReference type="SUPFAM" id="SSF47819">
    <property type="entry name" value="HRDC-like"/>
    <property type="match status" value="1"/>
</dbReference>
<comment type="similarity">
    <text evidence="3">Belongs to the helicase family. RecQ subfamily.</text>
</comment>
<dbReference type="InterPro" id="IPR006293">
    <property type="entry name" value="DNA_helicase_ATP-dep_RecQ_bac"/>
</dbReference>
<dbReference type="GO" id="GO:0046872">
    <property type="term" value="F:metal ion binding"/>
    <property type="evidence" value="ECO:0007669"/>
    <property type="project" value="UniProtKB-KW"/>
</dbReference>
<dbReference type="SMART" id="SM00490">
    <property type="entry name" value="HELICc"/>
    <property type="match status" value="1"/>
</dbReference>
<keyword evidence="11" id="KW-0238">DNA-binding</keyword>
<dbReference type="GO" id="GO:0005524">
    <property type="term" value="F:ATP binding"/>
    <property type="evidence" value="ECO:0007669"/>
    <property type="project" value="UniProtKB-KW"/>
</dbReference>
<keyword evidence="6" id="KW-0227">DNA damage</keyword>
<feature type="domain" description="Helicase C-terminal" evidence="19">
    <location>
        <begin position="216"/>
        <end position="367"/>
    </location>
</feature>
<dbReference type="RefSeq" id="WP_234973664.1">
    <property type="nucleotide sequence ID" value="NZ_FQXR01000002.1"/>
</dbReference>
<keyword evidence="10" id="KW-0067">ATP-binding</keyword>
<dbReference type="InterPro" id="IPR002121">
    <property type="entry name" value="HRDC_dom"/>
</dbReference>
<evidence type="ECO:0000256" key="10">
    <source>
        <dbReference type="ARBA" id="ARBA00022840"/>
    </source>
</evidence>
<dbReference type="GO" id="GO:0003677">
    <property type="term" value="F:DNA binding"/>
    <property type="evidence" value="ECO:0007669"/>
    <property type="project" value="UniProtKB-KW"/>
</dbReference>
<dbReference type="GO" id="GO:0030894">
    <property type="term" value="C:replisome"/>
    <property type="evidence" value="ECO:0007669"/>
    <property type="project" value="TreeGrafter"/>
</dbReference>
<dbReference type="PANTHER" id="PTHR13710:SF105">
    <property type="entry name" value="ATP-DEPENDENT DNA HELICASE Q1"/>
    <property type="match status" value="1"/>
</dbReference>
<dbReference type="InterPro" id="IPR032284">
    <property type="entry name" value="RecQ_Zn-bd"/>
</dbReference>
<dbReference type="InterPro" id="IPR014001">
    <property type="entry name" value="Helicase_ATP-bd"/>
</dbReference>
<dbReference type="GO" id="GO:0005737">
    <property type="term" value="C:cytoplasm"/>
    <property type="evidence" value="ECO:0007669"/>
    <property type="project" value="TreeGrafter"/>
</dbReference>
<dbReference type="Gene3D" id="1.10.10.1390">
    <property type="entry name" value="ATP-dependent DNA helicase RecQ"/>
    <property type="match status" value="1"/>
</dbReference>
<gene>
    <name evidence="20" type="ORF">SAMN02745180_00252</name>
</gene>
<comment type="cofactor">
    <cofactor evidence="2">
        <name>Zn(2+)</name>
        <dbReference type="ChEBI" id="CHEBI:29105"/>
    </cofactor>
</comment>
<dbReference type="InterPro" id="IPR029491">
    <property type="entry name" value="Helicase_HTH"/>
</dbReference>
<protein>
    <recommendedName>
        <fullName evidence="16">DNA helicase RecQ</fullName>
        <ecNumber evidence="16">5.6.2.4</ecNumber>
    </recommendedName>
</protein>
<dbReference type="GO" id="GO:0009378">
    <property type="term" value="F:four-way junction helicase activity"/>
    <property type="evidence" value="ECO:0007669"/>
    <property type="project" value="TreeGrafter"/>
</dbReference>
<sequence length="724" mass="83793">MGMDIYGVLKDYFGYEEFRKGQEKLIRGSLEGRDVLGVMPTGGGKSLCYQLPAILMDGITIVISPLISLMKDQVDSLKEIGIAGTFINSTLNQGEFATRLREIRENKYKIIYIAPERLNTYIFSKLVKEINISMVAIDEAHCISQWGHDFRPSYLEIPKFINSLDNRPVVSAYTATATKEVVEEIQDLIGLREPLISIIGFDRPNLFYQVVKPRKKLDYLFDYLENNYKEESGIIYCATRKTVESLTKKLQGKDIDAIAYHGGMNDEVRRQNQEDFIFNRARIMVATNAFGMGIDKPDVRFVIHYNMPKNMEAYYQEAGRAGRDGEPSDCILLYSPQDIVKQKYLIQNSTYSPERERLLYTNLQYLIDYCNTNECLRNSILNYFGEEIEEEKCNNCGNCLSQSEMVDITIEAQKILSCIYRAREKFGSTIIAQILRGSKNKRILDLGLDKLSTYGIMEEYTEATIKEMIMVLVSMDYIHMTADEYPVLKLTQKSALVLNGEDKVYHKKDLIEIKQLSERKNNVRRTVDLDYIEENYEKELFEELRELRYEIAKENSIAPFIIFHDSSLKEMATYFPKNREEFLKIKGVGTKKYESYGEQFIEIIKNYTENKGIDNSKIERKVTEVPRKIQGDNKDTYDYYLEGLSLEEIANKRDLTVGTILGHLEKCHNNGQTVDWSRFVDSEREERILSIINEIGAERLKPIKDALPDDISYEDIRIVIIKNR</sequence>
<dbReference type="InterPro" id="IPR036388">
    <property type="entry name" value="WH-like_DNA-bd_sf"/>
</dbReference>
<dbReference type="InterPro" id="IPR010997">
    <property type="entry name" value="HRDC-like_sf"/>
</dbReference>
<dbReference type="InterPro" id="IPR027417">
    <property type="entry name" value="P-loop_NTPase"/>
</dbReference>
<keyword evidence="7" id="KW-0378">Hydrolase</keyword>
<dbReference type="NCBIfam" id="TIGR00614">
    <property type="entry name" value="recQ_fam"/>
    <property type="match status" value="1"/>
</dbReference>
<dbReference type="InterPro" id="IPR018982">
    <property type="entry name" value="RQC_domain"/>
</dbReference>
<dbReference type="GO" id="GO:0006260">
    <property type="term" value="P:DNA replication"/>
    <property type="evidence" value="ECO:0007669"/>
    <property type="project" value="InterPro"/>
</dbReference>
<dbReference type="EC" id="5.6.2.4" evidence="16"/>
<dbReference type="SMART" id="SM00341">
    <property type="entry name" value="HRDC"/>
    <property type="match status" value="1"/>
</dbReference>
<keyword evidence="14" id="KW-0413">Isomerase</keyword>
<dbReference type="Pfam" id="PF00570">
    <property type="entry name" value="HRDC"/>
    <property type="match status" value="1"/>
</dbReference>
<evidence type="ECO:0000256" key="7">
    <source>
        <dbReference type="ARBA" id="ARBA00022801"/>
    </source>
</evidence>
<evidence type="ECO:0000259" key="17">
    <source>
        <dbReference type="PROSITE" id="PS50967"/>
    </source>
</evidence>
<evidence type="ECO:0000256" key="4">
    <source>
        <dbReference type="ARBA" id="ARBA00022723"/>
    </source>
</evidence>
<dbReference type="PROSITE" id="PS51194">
    <property type="entry name" value="HELICASE_CTER"/>
    <property type="match status" value="1"/>
</dbReference>
<dbReference type="InterPro" id="IPR001650">
    <property type="entry name" value="Helicase_C-like"/>
</dbReference>
<dbReference type="Gene3D" id="1.10.10.10">
    <property type="entry name" value="Winged helix-like DNA-binding domain superfamily/Winged helix DNA-binding domain"/>
    <property type="match status" value="1"/>
</dbReference>
<dbReference type="STRING" id="1123281.SAMN02745180_00252"/>
<comment type="catalytic activity">
    <reaction evidence="15">
        <text>Couples ATP hydrolysis with the unwinding of duplex DNA by translocating in the 3'-5' direction.</text>
        <dbReference type="EC" id="5.6.2.4"/>
    </reaction>
</comment>
<dbReference type="GO" id="GO:0006281">
    <property type="term" value="P:DNA repair"/>
    <property type="evidence" value="ECO:0007669"/>
    <property type="project" value="UniProtKB-KW"/>
</dbReference>
<dbReference type="GO" id="GO:0043590">
    <property type="term" value="C:bacterial nucleoid"/>
    <property type="evidence" value="ECO:0007669"/>
    <property type="project" value="TreeGrafter"/>
</dbReference>
<dbReference type="Gene3D" id="3.40.50.300">
    <property type="entry name" value="P-loop containing nucleotide triphosphate hydrolases"/>
    <property type="match status" value="2"/>
</dbReference>
<dbReference type="AlphaFoldDB" id="A0A1M5SR35"/>
<dbReference type="CDD" id="cd18794">
    <property type="entry name" value="SF2_C_RecQ"/>
    <property type="match status" value="1"/>
</dbReference>
<dbReference type="FunFam" id="3.40.50.300:FF:001389">
    <property type="entry name" value="ATP-dependent DNA helicase RecQ"/>
    <property type="match status" value="1"/>
</dbReference>
<dbReference type="FunFam" id="3.40.50.300:FF:000156">
    <property type="entry name" value="ATP-dependent DNA helicase recQ"/>
    <property type="match status" value="1"/>
</dbReference>
<dbReference type="EMBL" id="FQXR01000002">
    <property type="protein sequence ID" value="SHH40982.1"/>
    <property type="molecule type" value="Genomic_DNA"/>
</dbReference>
<evidence type="ECO:0000313" key="20">
    <source>
        <dbReference type="EMBL" id="SHH40982.1"/>
    </source>
</evidence>
<evidence type="ECO:0000259" key="19">
    <source>
        <dbReference type="PROSITE" id="PS51194"/>
    </source>
</evidence>
<keyword evidence="13" id="KW-0234">DNA repair</keyword>
<feature type="domain" description="Helicase ATP-binding" evidence="18">
    <location>
        <begin position="26"/>
        <end position="195"/>
    </location>
</feature>
<keyword evidence="21" id="KW-1185">Reference proteome</keyword>
<evidence type="ECO:0000256" key="13">
    <source>
        <dbReference type="ARBA" id="ARBA00023204"/>
    </source>
</evidence>
<dbReference type="InterPro" id="IPR044876">
    <property type="entry name" value="HRDC_dom_sf"/>
</dbReference>
<dbReference type="Pfam" id="PF00271">
    <property type="entry name" value="Helicase_C"/>
    <property type="match status" value="1"/>
</dbReference>
<dbReference type="SMART" id="SM00487">
    <property type="entry name" value="DEXDc"/>
    <property type="match status" value="1"/>
</dbReference>
<dbReference type="FunFam" id="1.10.150.80:FF:000002">
    <property type="entry name" value="ATP-dependent DNA helicase RecQ"/>
    <property type="match status" value="1"/>
</dbReference>
<dbReference type="GO" id="GO:0043138">
    <property type="term" value="F:3'-5' DNA helicase activity"/>
    <property type="evidence" value="ECO:0007669"/>
    <property type="project" value="UniProtKB-EC"/>
</dbReference>
<dbReference type="Gene3D" id="1.10.150.80">
    <property type="entry name" value="HRDC domain"/>
    <property type="match status" value="1"/>
</dbReference>
<evidence type="ECO:0000256" key="15">
    <source>
        <dbReference type="ARBA" id="ARBA00034617"/>
    </source>
</evidence>
<dbReference type="PROSITE" id="PS50967">
    <property type="entry name" value="HRDC"/>
    <property type="match status" value="1"/>
</dbReference>
<name>A0A1M5SR35_9FIRM</name>
<dbReference type="GO" id="GO:0016787">
    <property type="term" value="F:hydrolase activity"/>
    <property type="evidence" value="ECO:0007669"/>
    <property type="project" value="UniProtKB-KW"/>
</dbReference>
<proteinExistence type="inferred from homology"/>
<dbReference type="InterPro" id="IPR004589">
    <property type="entry name" value="DNA_helicase_ATP-dep_RecQ"/>
</dbReference>
<evidence type="ECO:0000256" key="16">
    <source>
        <dbReference type="NCBIfam" id="TIGR01389"/>
    </source>
</evidence>
<evidence type="ECO:0000256" key="3">
    <source>
        <dbReference type="ARBA" id="ARBA00005446"/>
    </source>
</evidence>
<dbReference type="GO" id="GO:0009432">
    <property type="term" value="P:SOS response"/>
    <property type="evidence" value="ECO:0007669"/>
    <property type="project" value="UniProtKB-UniRule"/>
</dbReference>
<evidence type="ECO:0000259" key="18">
    <source>
        <dbReference type="PROSITE" id="PS51192"/>
    </source>
</evidence>